<evidence type="ECO:0000313" key="1">
    <source>
        <dbReference type="EMBL" id="MFI6501350.1"/>
    </source>
</evidence>
<reference evidence="1 2" key="1">
    <citation type="submission" date="2024-10" db="EMBL/GenBank/DDBJ databases">
        <title>The Natural Products Discovery Center: Release of the First 8490 Sequenced Strains for Exploring Actinobacteria Biosynthetic Diversity.</title>
        <authorList>
            <person name="Kalkreuter E."/>
            <person name="Kautsar S.A."/>
            <person name="Yang D."/>
            <person name="Bader C.D."/>
            <person name="Teijaro C.N."/>
            <person name="Fluegel L."/>
            <person name="Davis C.M."/>
            <person name="Simpson J.R."/>
            <person name="Lauterbach L."/>
            <person name="Steele A.D."/>
            <person name="Gui C."/>
            <person name="Meng S."/>
            <person name="Li G."/>
            <person name="Viehrig K."/>
            <person name="Ye F."/>
            <person name="Su P."/>
            <person name="Kiefer A.F."/>
            <person name="Nichols A."/>
            <person name="Cepeda A.J."/>
            <person name="Yan W."/>
            <person name="Fan B."/>
            <person name="Jiang Y."/>
            <person name="Adhikari A."/>
            <person name="Zheng C.-J."/>
            <person name="Schuster L."/>
            <person name="Cowan T.M."/>
            <person name="Smanski M.J."/>
            <person name="Chevrette M.G."/>
            <person name="De Carvalho L.P.S."/>
            <person name="Shen B."/>
        </authorList>
    </citation>
    <scope>NUCLEOTIDE SEQUENCE [LARGE SCALE GENOMIC DNA]</scope>
    <source>
        <strain evidence="1 2">NPDC050545</strain>
    </source>
</reference>
<evidence type="ECO:0000313" key="2">
    <source>
        <dbReference type="Proteomes" id="UP001612741"/>
    </source>
</evidence>
<dbReference type="EMBL" id="JBITGY010000008">
    <property type="protein sequence ID" value="MFI6501350.1"/>
    <property type="molecule type" value="Genomic_DNA"/>
</dbReference>
<name>A0ABW7Z0G5_9ACTN</name>
<organism evidence="1 2">
    <name type="scientific">Nonomuraea typhae</name>
    <dbReference type="NCBI Taxonomy" id="2603600"/>
    <lineage>
        <taxon>Bacteria</taxon>
        <taxon>Bacillati</taxon>
        <taxon>Actinomycetota</taxon>
        <taxon>Actinomycetes</taxon>
        <taxon>Streptosporangiales</taxon>
        <taxon>Streptosporangiaceae</taxon>
        <taxon>Nonomuraea</taxon>
    </lineage>
</organism>
<dbReference type="RefSeq" id="WP_397085858.1">
    <property type="nucleotide sequence ID" value="NZ_JBITGY010000008.1"/>
</dbReference>
<proteinExistence type="predicted"/>
<gene>
    <name evidence="1" type="ORF">ACIBG2_28505</name>
</gene>
<comment type="caution">
    <text evidence="1">The sequence shown here is derived from an EMBL/GenBank/DDBJ whole genome shotgun (WGS) entry which is preliminary data.</text>
</comment>
<sequence length="168" mass="17998">MIPNEVWDRLNSEAAMVRHRRAAVLGVVLAALLAFAWSSIPRITQQDLSRSAAQTPADELGRERGPLGSATVTFVNDSPYPITLTGVGLRAEDVRLVAADFPREVAAGQSFEVVLGLEIGGCSAAWKEAPVVFRTSAWWGSAEVTAATGVPLHGSWLDFLRRECAATP</sequence>
<accession>A0ABW7Z0G5</accession>
<protein>
    <submittedName>
        <fullName evidence="1">Uncharacterized protein</fullName>
    </submittedName>
</protein>
<keyword evidence="2" id="KW-1185">Reference proteome</keyword>
<dbReference type="Proteomes" id="UP001612741">
    <property type="component" value="Unassembled WGS sequence"/>
</dbReference>